<gene>
    <name evidence="2" type="ORF">A1O1_06018</name>
</gene>
<evidence type="ECO:0000313" key="2">
    <source>
        <dbReference type="EMBL" id="EXJ85652.1"/>
    </source>
</evidence>
<dbReference type="GeneID" id="19160889"/>
<evidence type="ECO:0000313" key="3">
    <source>
        <dbReference type="Proteomes" id="UP000019484"/>
    </source>
</evidence>
<proteinExistence type="predicted"/>
<dbReference type="HOGENOM" id="CLU_2483141_0_0_1"/>
<protein>
    <submittedName>
        <fullName evidence="2">Uncharacterized protein</fullName>
    </submittedName>
</protein>
<feature type="region of interest" description="Disordered" evidence="1">
    <location>
        <begin position="52"/>
        <end position="87"/>
    </location>
</feature>
<evidence type="ECO:0000256" key="1">
    <source>
        <dbReference type="SAM" id="MobiDB-lite"/>
    </source>
</evidence>
<comment type="caution">
    <text evidence="2">The sequence shown here is derived from an EMBL/GenBank/DDBJ whole genome shotgun (WGS) entry which is preliminary data.</text>
</comment>
<organism evidence="2 3">
    <name type="scientific">Capronia coronata CBS 617.96</name>
    <dbReference type="NCBI Taxonomy" id="1182541"/>
    <lineage>
        <taxon>Eukaryota</taxon>
        <taxon>Fungi</taxon>
        <taxon>Dikarya</taxon>
        <taxon>Ascomycota</taxon>
        <taxon>Pezizomycotina</taxon>
        <taxon>Eurotiomycetes</taxon>
        <taxon>Chaetothyriomycetidae</taxon>
        <taxon>Chaetothyriales</taxon>
        <taxon>Herpotrichiellaceae</taxon>
        <taxon>Capronia</taxon>
    </lineage>
</organism>
<keyword evidence="3" id="KW-1185">Reference proteome</keyword>
<reference evidence="2 3" key="1">
    <citation type="submission" date="2013-03" db="EMBL/GenBank/DDBJ databases">
        <title>The Genome Sequence of Capronia coronata CBS 617.96.</title>
        <authorList>
            <consortium name="The Broad Institute Genomics Platform"/>
            <person name="Cuomo C."/>
            <person name="de Hoog S."/>
            <person name="Gorbushina A."/>
            <person name="Walker B."/>
            <person name="Young S.K."/>
            <person name="Zeng Q."/>
            <person name="Gargeya S."/>
            <person name="Fitzgerald M."/>
            <person name="Haas B."/>
            <person name="Abouelleil A."/>
            <person name="Allen A.W."/>
            <person name="Alvarado L."/>
            <person name="Arachchi H.M."/>
            <person name="Berlin A.M."/>
            <person name="Chapman S.B."/>
            <person name="Gainer-Dewar J."/>
            <person name="Goldberg J."/>
            <person name="Griggs A."/>
            <person name="Gujja S."/>
            <person name="Hansen M."/>
            <person name="Howarth C."/>
            <person name="Imamovic A."/>
            <person name="Ireland A."/>
            <person name="Larimer J."/>
            <person name="McCowan C."/>
            <person name="Murphy C."/>
            <person name="Pearson M."/>
            <person name="Poon T.W."/>
            <person name="Priest M."/>
            <person name="Roberts A."/>
            <person name="Saif S."/>
            <person name="Shea T."/>
            <person name="Sisk P."/>
            <person name="Sykes S."/>
            <person name="Wortman J."/>
            <person name="Nusbaum C."/>
            <person name="Birren B."/>
        </authorList>
    </citation>
    <scope>NUCLEOTIDE SEQUENCE [LARGE SCALE GENOMIC DNA]</scope>
    <source>
        <strain evidence="2 3">CBS 617.96</strain>
    </source>
</reference>
<sequence length="87" mass="9722">MASESWYCLRLNLLDSTYLVQDLGDLTPKGTSVMPVDAPEVRLSDEIIRSGLVERTDPDDDDYLYMGQPPSNTTGRGHEQSLEDTTE</sequence>
<name>W9XYM1_9EURO</name>
<dbReference type="RefSeq" id="XP_007725090.1">
    <property type="nucleotide sequence ID" value="XM_007726900.1"/>
</dbReference>
<dbReference type="EMBL" id="AMWN01000005">
    <property type="protein sequence ID" value="EXJ85652.1"/>
    <property type="molecule type" value="Genomic_DNA"/>
</dbReference>
<dbReference type="AlphaFoldDB" id="W9XYM1"/>
<accession>W9XYM1</accession>
<dbReference type="Proteomes" id="UP000019484">
    <property type="component" value="Unassembled WGS sequence"/>
</dbReference>